<comment type="caution">
    <text evidence="1">The sequence shown here is derived from an EMBL/GenBank/DDBJ whole genome shotgun (WGS) entry which is preliminary data.</text>
</comment>
<keyword evidence="2" id="KW-1185">Reference proteome</keyword>
<organism evidence="1 2">
    <name type="scientific">Caerostris darwini</name>
    <dbReference type="NCBI Taxonomy" id="1538125"/>
    <lineage>
        <taxon>Eukaryota</taxon>
        <taxon>Metazoa</taxon>
        <taxon>Ecdysozoa</taxon>
        <taxon>Arthropoda</taxon>
        <taxon>Chelicerata</taxon>
        <taxon>Arachnida</taxon>
        <taxon>Araneae</taxon>
        <taxon>Araneomorphae</taxon>
        <taxon>Entelegynae</taxon>
        <taxon>Araneoidea</taxon>
        <taxon>Araneidae</taxon>
        <taxon>Caerostris</taxon>
    </lineage>
</organism>
<evidence type="ECO:0000313" key="1">
    <source>
        <dbReference type="EMBL" id="GIY67103.1"/>
    </source>
</evidence>
<dbReference type="EMBL" id="BPLQ01012688">
    <property type="protein sequence ID" value="GIY67103.1"/>
    <property type="molecule type" value="Genomic_DNA"/>
</dbReference>
<proteinExistence type="predicted"/>
<dbReference type="AlphaFoldDB" id="A0AAV4VAM4"/>
<gene>
    <name evidence="1" type="ORF">CDAR_208441</name>
</gene>
<reference evidence="1 2" key="1">
    <citation type="submission" date="2021-06" db="EMBL/GenBank/DDBJ databases">
        <title>Caerostris darwini draft genome.</title>
        <authorList>
            <person name="Kono N."/>
            <person name="Arakawa K."/>
        </authorList>
    </citation>
    <scope>NUCLEOTIDE SEQUENCE [LARGE SCALE GENOMIC DNA]</scope>
</reference>
<accession>A0AAV4VAM4</accession>
<evidence type="ECO:0000313" key="2">
    <source>
        <dbReference type="Proteomes" id="UP001054837"/>
    </source>
</evidence>
<name>A0AAV4VAM4_9ARAC</name>
<protein>
    <submittedName>
        <fullName evidence="1">Uncharacterized protein</fullName>
    </submittedName>
</protein>
<sequence length="104" mass="11688">MLLRRKREGEGCVRGVTEGKMGSGTFSLEEEIVAFLFTPNEFPLFDEGDRCPLVLTNAHSAFLLLLDWGAGTFEEGAVRIGDLSHTQTEHSYFFSLFRDKKSIL</sequence>
<dbReference type="Proteomes" id="UP001054837">
    <property type="component" value="Unassembled WGS sequence"/>
</dbReference>